<reference evidence="2" key="1">
    <citation type="submission" date="2023-01" db="EMBL/GenBank/DDBJ databases">
        <title>Colletotrichum chrysophilum M932 genome sequence.</title>
        <authorList>
            <person name="Baroncelli R."/>
        </authorList>
    </citation>
    <scope>NUCLEOTIDE SEQUENCE</scope>
    <source>
        <strain evidence="2">M932</strain>
    </source>
</reference>
<dbReference type="AlphaFoldDB" id="A0AAD9ELB4"/>
<proteinExistence type="predicted"/>
<name>A0AAD9ELB4_9PEZI</name>
<evidence type="ECO:0000256" key="1">
    <source>
        <dbReference type="SAM" id="Phobius"/>
    </source>
</evidence>
<feature type="transmembrane region" description="Helical" evidence="1">
    <location>
        <begin position="401"/>
        <end position="423"/>
    </location>
</feature>
<keyword evidence="1" id="KW-1133">Transmembrane helix</keyword>
<evidence type="ECO:0000313" key="2">
    <source>
        <dbReference type="EMBL" id="KAK1852528.1"/>
    </source>
</evidence>
<gene>
    <name evidence="2" type="ORF">CCHR01_04877</name>
</gene>
<accession>A0AAD9ELB4</accession>
<evidence type="ECO:0008006" key="4">
    <source>
        <dbReference type="Google" id="ProtNLM"/>
    </source>
</evidence>
<evidence type="ECO:0000313" key="3">
    <source>
        <dbReference type="Proteomes" id="UP001243330"/>
    </source>
</evidence>
<keyword evidence="3" id="KW-1185">Reference proteome</keyword>
<organism evidence="2 3">
    <name type="scientific">Colletotrichum chrysophilum</name>
    <dbReference type="NCBI Taxonomy" id="1836956"/>
    <lineage>
        <taxon>Eukaryota</taxon>
        <taxon>Fungi</taxon>
        <taxon>Dikarya</taxon>
        <taxon>Ascomycota</taxon>
        <taxon>Pezizomycotina</taxon>
        <taxon>Sordariomycetes</taxon>
        <taxon>Hypocreomycetidae</taxon>
        <taxon>Glomerellales</taxon>
        <taxon>Glomerellaceae</taxon>
        <taxon>Colletotrichum</taxon>
        <taxon>Colletotrichum gloeosporioides species complex</taxon>
    </lineage>
</organism>
<keyword evidence="1" id="KW-0472">Membrane</keyword>
<feature type="transmembrane region" description="Helical" evidence="1">
    <location>
        <begin position="21"/>
        <end position="42"/>
    </location>
</feature>
<keyword evidence="1" id="KW-0812">Transmembrane</keyword>
<dbReference type="EMBL" id="JAQOWY010000073">
    <property type="protein sequence ID" value="KAK1852528.1"/>
    <property type="molecule type" value="Genomic_DNA"/>
</dbReference>
<protein>
    <recommendedName>
        <fullName evidence="4">Transmembrane protein</fullName>
    </recommendedName>
</protein>
<comment type="caution">
    <text evidence="2">The sequence shown here is derived from an EMBL/GenBank/DDBJ whole genome shotgun (WGS) entry which is preliminary data.</text>
</comment>
<sequence>MREMTPVALLRAVRHGNVGLFTSNLTVIIGNVLTIVISNLWIQEAATAYIDMKAPVSNTWNSQWDDNAFDDGGASTVLNNVQPNGVGSPDTATWNDIVIPSFGKVKAFNDTQSIFKSRTSDQAFDFILNVSALRPRLFCDVQTSQVSLPKPESDTTSFTANAEFPVPSECGTEIQQGQRSTISFAGVGDNSTQWAGFLLDLHMGYNMTKTCPSCTTSPIVTLPDRFKGCPYVGVLFGKPTDGISALLCTQTIQQVEVNLRFQSAIGPNGVFDLRRSKLTSSPVINESLTTNLTGSDTRMEAFSYRVQSHFDKNLTIGSPDDQADPFFQYIILRSSTANITELSQDRNFLVATVNKVYSDYMVQVIDSPIFRRPADSAHEGVVNGTISRETTLLFMNHNAKIILQVSLGSMVVFGLTAFLLVDLRAPSREVPIR</sequence>
<dbReference type="Proteomes" id="UP001243330">
    <property type="component" value="Unassembled WGS sequence"/>
</dbReference>